<dbReference type="Proteomes" id="UP001500523">
    <property type="component" value="Unassembled WGS sequence"/>
</dbReference>
<sequence length="103" mass="11377">MAFAHKIPATRQNMARIVDPFPTRSVKTDPIVAAMDQAAAEVPRLLAPAAVAEMLGLTERTLERWRITGEGPRFVKLSRSTVRYVVDDVAAFVADRLRANTSQ</sequence>
<dbReference type="InterPro" id="IPR009061">
    <property type="entry name" value="DNA-bd_dom_put_sf"/>
</dbReference>
<reference evidence="2" key="1">
    <citation type="journal article" date="2019" name="Int. J. Syst. Evol. Microbiol.">
        <title>The Global Catalogue of Microorganisms (GCM) 10K type strain sequencing project: providing services to taxonomists for standard genome sequencing and annotation.</title>
        <authorList>
            <consortium name="The Broad Institute Genomics Platform"/>
            <consortium name="The Broad Institute Genome Sequencing Center for Infectious Disease"/>
            <person name="Wu L."/>
            <person name="Ma J."/>
        </authorList>
    </citation>
    <scope>NUCLEOTIDE SEQUENCE [LARGE SCALE GENOMIC DNA]</scope>
    <source>
        <strain evidence="2">JCM 17498</strain>
    </source>
</reference>
<proteinExistence type="predicted"/>
<keyword evidence="2" id="KW-1185">Reference proteome</keyword>
<accession>A0ABP7E969</accession>
<dbReference type="SUPFAM" id="SSF46955">
    <property type="entry name" value="Putative DNA-binding domain"/>
    <property type="match status" value="1"/>
</dbReference>
<evidence type="ECO:0000313" key="1">
    <source>
        <dbReference type="EMBL" id="GAA3716026.1"/>
    </source>
</evidence>
<name>A0ABP7E969_9SPHN</name>
<evidence type="ECO:0000313" key="2">
    <source>
        <dbReference type="Proteomes" id="UP001500523"/>
    </source>
</evidence>
<dbReference type="EMBL" id="BAABBF010000005">
    <property type="protein sequence ID" value="GAA3716026.1"/>
    <property type="molecule type" value="Genomic_DNA"/>
</dbReference>
<evidence type="ECO:0008006" key="3">
    <source>
        <dbReference type="Google" id="ProtNLM"/>
    </source>
</evidence>
<protein>
    <recommendedName>
        <fullName evidence="3">Helix-turn-helix domain-containing protein</fullName>
    </recommendedName>
</protein>
<gene>
    <name evidence="1" type="ORF">GCM10022268_25730</name>
</gene>
<organism evidence="1 2">
    <name type="scientific">Sphingomonas cynarae</name>
    <dbReference type="NCBI Taxonomy" id="930197"/>
    <lineage>
        <taxon>Bacteria</taxon>
        <taxon>Pseudomonadati</taxon>
        <taxon>Pseudomonadota</taxon>
        <taxon>Alphaproteobacteria</taxon>
        <taxon>Sphingomonadales</taxon>
        <taxon>Sphingomonadaceae</taxon>
        <taxon>Sphingomonas</taxon>
    </lineage>
</organism>
<comment type="caution">
    <text evidence="1">The sequence shown here is derived from an EMBL/GenBank/DDBJ whole genome shotgun (WGS) entry which is preliminary data.</text>
</comment>